<evidence type="ECO:0000313" key="5">
    <source>
        <dbReference type="Proteomes" id="UP001175001"/>
    </source>
</evidence>
<name>A0AA39Y358_9PEZI</name>
<dbReference type="AlphaFoldDB" id="A0AA39Y358"/>
<organism evidence="4 5">
    <name type="scientific">Lasiodiplodia hormozganensis</name>
    <dbReference type="NCBI Taxonomy" id="869390"/>
    <lineage>
        <taxon>Eukaryota</taxon>
        <taxon>Fungi</taxon>
        <taxon>Dikarya</taxon>
        <taxon>Ascomycota</taxon>
        <taxon>Pezizomycotina</taxon>
        <taxon>Dothideomycetes</taxon>
        <taxon>Dothideomycetes incertae sedis</taxon>
        <taxon>Botryosphaeriales</taxon>
        <taxon>Botryosphaeriaceae</taxon>
        <taxon>Lasiodiplodia</taxon>
    </lineage>
</organism>
<comment type="caution">
    <text evidence="4">The sequence shown here is derived from an EMBL/GenBank/DDBJ whole genome shotgun (WGS) entry which is preliminary data.</text>
</comment>
<gene>
    <name evidence="4" type="primary">bik5_3</name>
    <name evidence="4" type="ORF">DIS24_g8161</name>
</gene>
<evidence type="ECO:0000256" key="1">
    <source>
        <dbReference type="ARBA" id="ARBA00004123"/>
    </source>
</evidence>
<reference evidence="4" key="1">
    <citation type="submission" date="2023-06" db="EMBL/GenBank/DDBJ databases">
        <title>Multi-omics analyses reveal the molecular pathogenesis toolkit of Lasiodiplodia hormozganensis, a cross-kingdom pathogen.</title>
        <authorList>
            <person name="Felix C."/>
            <person name="Meneses R."/>
            <person name="Goncalves M.F.M."/>
            <person name="Tilleman L."/>
            <person name="Duarte A.S."/>
            <person name="Jorrin-Novo J.V."/>
            <person name="Van De Peer Y."/>
            <person name="Deforce D."/>
            <person name="Van Nieuwerburgh F."/>
            <person name="Esteves A.C."/>
            <person name="Alves A."/>
        </authorList>
    </citation>
    <scope>NUCLEOTIDE SEQUENCE</scope>
    <source>
        <strain evidence="4">CBS 339.90</strain>
    </source>
</reference>
<keyword evidence="5" id="KW-1185">Reference proteome</keyword>
<feature type="compositionally biased region" description="Basic and acidic residues" evidence="3">
    <location>
        <begin position="303"/>
        <end position="314"/>
    </location>
</feature>
<comment type="subcellular location">
    <subcellularLocation>
        <location evidence="1">Nucleus</location>
    </subcellularLocation>
</comment>
<dbReference type="PANTHER" id="PTHR31001">
    <property type="entry name" value="UNCHARACTERIZED TRANSCRIPTIONAL REGULATORY PROTEIN"/>
    <property type="match status" value="1"/>
</dbReference>
<sequence length="349" mass="39212">MGLNRNTVPPGMSCLEVELRRRLWWQLRTLVDHPDDFGVEGIAPSVCTDEKLPLNVNDCDLEFAGAAAGEEHDGFTESSFCLMQYEVTKTFNRIRSERSLTPVGRNAVADRAEHRLHATRDAMEAKYFRDSSGESPISRFAAHVIAMILAKRRLLLHISPPYNQHSHSLPPRTCDLLFLLGIHVLELSRTVQKARCFERWRWLGASYFQWSAATFVASELAARPQSPATRRAWHVVNGLLDDWPEATRCLAKAAALKALITNAIRNRDAGNIWNMGIPSELDDQNQYGLPSEIAQGNASTGKKKGESQTDHDQQQLDLSTLGQEIDLEEFVLLGMSFDQNAFSTDFTFI</sequence>
<evidence type="ECO:0000256" key="3">
    <source>
        <dbReference type="SAM" id="MobiDB-lite"/>
    </source>
</evidence>
<dbReference type="PANTHER" id="PTHR31001:SF85">
    <property type="entry name" value="ZN(II)2CYS6 TRANSCRIPTION FACTOR (EUROFUNG)"/>
    <property type="match status" value="1"/>
</dbReference>
<dbReference type="EMBL" id="JAUJDW010000057">
    <property type="protein sequence ID" value="KAK0645182.1"/>
    <property type="molecule type" value="Genomic_DNA"/>
</dbReference>
<feature type="compositionally biased region" description="Polar residues" evidence="3">
    <location>
        <begin position="290"/>
        <end position="300"/>
    </location>
</feature>
<keyword evidence="2" id="KW-0539">Nucleus</keyword>
<protein>
    <submittedName>
        <fullName evidence="4">Bikaverin cluster transcription factor bik5</fullName>
    </submittedName>
</protein>
<evidence type="ECO:0000256" key="2">
    <source>
        <dbReference type="ARBA" id="ARBA00023242"/>
    </source>
</evidence>
<dbReference type="CDD" id="cd12148">
    <property type="entry name" value="fungal_TF_MHR"/>
    <property type="match status" value="1"/>
</dbReference>
<dbReference type="Proteomes" id="UP001175001">
    <property type="component" value="Unassembled WGS sequence"/>
</dbReference>
<dbReference type="InterPro" id="IPR050613">
    <property type="entry name" value="Sec_Metabolite_Reg"/>
</dbReference>
<accession>A0AA39Y358</accession>
<evidence type="ECO:0000313" key="4">
    <source>
        <dbReference type="EMBL" id="KAK0645182.1"/>
    </source>
</evidence>
<dbReference type="GO" id="GO:0005634">
    <property type="term" value="C:nucleus"/>
    <property type="evidence" value="ECO:0007669"/>
    <property type="project" value="UniProtKB-SubCell"/>
</dbReference>
<feature type="region of interest" description="Disordered" evidence="3">
    <location>
        <begin position="290"/>
        <end position="315"/>
    </location>
</feature>
<proteinExistence type="predicted"/>